<name>A0A3S0QT90_9FLAO</name>
<dbReference type="EMBL" id="RYFC01000003">
    <property type="protein sequence ID" value="RTZ46401.1"/>
    <property type="molecule type" value="Genomic_DNA"/>
</dbReference>
<comment type="caution">
    <text evidence="1">The sequence shown here is derived from an EMBL/GenBank/DDBJ whole genome shotgun (WGS) entry which is preliminary data.</text>
</comment>
<gene>
    <name evidence="1" type="ORF">EJ377_19305</name>
</gene>
<protein>
    <submittedName>
        <fullName evidence="1">Uncharacterized protein</fullName>
    </submittedName>
</protein>
<proteinExistence type="predicted"/>
<reference evidence="1 2" key="1">
    <citation type="submission" date="2018-12" db="EMBL/GenBank/DDBJ databases">
        <title>Draft Genome Sequence of Chryseobacterium arthrosphaerae strain ED882-96 Isolated from the Blood of a Patient with Liver Cirrhosis in Taiwan.</title>
        <authorList>
            <person name="Lin J.-N."/>
            <person name="Lai C.-H."/>
            <person name="Yang C.-H."/>
            <person name="Huang Y.-H."/>
        </authorList>
    </citation>
    <scope>NUCLEOTIDE SEQUENCE [LARGE SCALE GENOMIC DNA]</scope>
    <source>
        <strain evidence="1 2">ED882-96</strain>
    </source>
</reference>
<dbReference type="AlphaFoldDB" id="A0A3S0QT90"/>
<sequence>MNLDINKKLDQEMQDRIFDDYLIRIKRPKIISYLEENGTVEDAMYSAAQEWASIGVEKGKRISDKTTKSGEKIIRYAKNGESYYAGDGLNKAHVTPEEIKEALIHSKNENK</sequence>
<evidence type="ECO:0000313" key="2">
    <source>
        <dbReference type="Proteomes" id="UP000276953"/>
    </source>
</evidence>
<dbReference type="Proteomes" id="UP000276953">
    <property type="component" value="Unassembled WGS sequence"/>
</dbReference>
<evidence type="ECO:0000313" key="1">
    <source>
        <dbReference type="EMBL" id="RTZ46401.1"/>
    </source>
</evidence>
<organism evidence="1 2">
    <name type="scientific">Chryseobacterium arthrosphaerae</name>
    <dbReference type="NCBI Taxonomy" id="651561"/>
    <lineage>
        <taxon>Bacteria</taxon>
        <taxon>Pseudomonadati</taxon>
        <taxon>Bacteroidota</taxon>
        <taxon>Flavobacteriia</taxon>
        <taxon>Flavobacteriales</taxon>
        <taxon>Weeksellaceae</taxon>
        <taxon>Chryseobacterium group</taxon>
        <taxon>Chryseobacterium</taxon>
    </lineage>
</organism>
<accession>A0A3S0QT90</accession>